<dbReference type="GO" id="GO:0003677">
    <property type="term" value="F:DNA binding"/>
    <property type="evidence" value="ECO:0007669"/>
    <property type="project" value="UniProtKB-UniRule"/>
</dbReference>
<reference evidence="14 15" key="2">
    <citation type="submission" date="2013-10" db="EMBL/GenBank/DDBJ databases">
        <title>The genome of epidemic Squirrel Poxvirus reveals novel virulence genes.</title>
        <authorList>
            <person name="Darby A.C."/>
            <person name="McInnes C.J."/>
            <person name="Kjaer K.H."/>
            <person name="Wood A.R."/>
            <person name="Hughes M."/>
            <person name="Martensen P.M."/>
            <person name="Radford A.D."/>
            <person name="Hall N."/>
            <person name="Chantrey J."/>
        </authorList>
    </citation>
    <scope>NUCLEOTIDE SEQUENCE [LARGE SCALE GENOMIC DNA]</scope>
    <source>
        <strain evidence="14">Red squirrel UK</strain>
    </source>
</reference>
<evidence type="ECO:0000313" key="15">
    <source>
        <dbReference type="Proteomes" id="UP000144311"/>
    </source>
</evidence>
<evidence type="ECO:0000256" key="5">
    <source>
        <dbReference type="ARBA" id="ARBA00022478"/>
    </source>
</evidence>
<keyword evidence="15" id="KW-1185">Reference proteome</keyword>
<keyword evidence="6" id="KW-0244">Early protein</keyword>
<dbReference type="EMBL" id="HE601899">
    <property type="protein sequence ID" value="CCD83276.1"/>
    <property type="molecule type" value="Genomic_DNA"/>
</dbReference>
<dbReference type="Pfam" id="PF05320">
    <property type="entry name" value="Pox_RNA_Pol_19"/>
    <property type="match status" value="1"/>
</dbReference>
<name>U3UBK0_9POXV</name>
<keyword evidence="9 12" id="KW-0946">Virion</keyword>
<gene>
    <name evidence="14" type="primary">A5R</name>
    <name evidence="14" type="ORF">SQPV_0930</name>
</gene>
<evidence type="ECO:0000256" key="10">
    <source>
        <dbReference type="ARBA" id="ARBA00023163"/>
    </source>
</evidence>
<dbReference type="OrthoDB" id="17391at10239"/>
<dbReference type="GO" id="GO:0006351">
    <property type="term" value="P:DNA-templated transcription"/>
    <property type="evidence" value="ECO:0007669"/>
    <property type="project" value="InterPro"/>
</dbReference>
<proteinExistence type="inferred from homology"/>
<keyword evidence="5 12" id="KW-0240">DNA-directed RNA polymerase</keyword>
<feature type="compositionally biased region" description="Acidic residues" evidence="13">
    <location>
        <begin position="15"/>
        <end position="30"/>
    </location>
</feature>
<evidence type="ECO:0000313" key="14">
    <source>
        <dbReference type="EMBL" id="CCD83276.1"/>
    </source>
</evidence>
<feature type="region of interest" description="Disordered" evidence="13">
    <location>
        <begin position="1"/>
        <end position="42"/>
    </location>
</feature>
<evidence type="ECO:0000256" key="7">
    <source>
        <dbReference type="ARBA" id="ARBA00022679"/>
    </source>
</evidence>
<protein>
    <recommendedName>
        <fullName evidence="4 12">DNA-directed RNA polymerase 19 kDa subunit</fullName>
        <ecNumber evidence="3 12">2.7.7.6</ecNumber>
    </recommendedName>
</protein>
<dbReference type="PIRSF" id="PIRSF000743">
    <property type="entry name" value="RPO19"/>
    <property type="match status" value="1"/>
</dbReference>
<evidence type="ECO:0000256" key="12">
    <source>
        <dbReference type="PIRNR" id="PIRNR000743"/>
    </source>
</evidence>
<evidence type="ECO:0000256" key="4">
    <source>
        <dbReference type="ARBA" id="ARBA00016901"/>
    </source>
</evidence>
<reference evidence="14 15" key="1">
    <citation type="submission" date="2011-10" db="EMBL/GenBank/DDBJ databases">
        <authorList>
            <person name="Darby A."/>
        </authorList>
    </citation>
    <scope>NUCLEOTIDE SEQUENCE [LARGE SCALE GENOMIC DNA]</scope>
    <source>
        <strain evidence="14">Red squirrel UK</strain>
    </source>
</reference>
<dbReference type="GeneID" id="18158433"/>
<accession>U3UBK0</accession>
<dbReference type="GO" id="GO:0044423">
    <property type="term" value="C:virion component"/>
    <property type="evidence" value="ECO:0007669"/>
    <property type="project" value="UniProtKB-UniRule"/>
</dbReference>
<comment type="function">
    <text evidence="12">Part of the DNA-dependent RNA polymerase which catalyzes the transcription of viral DNA into RNA using the four ribonucleoside triphosphates as substrates. Responsible for the transcription of early, intermediate and late genes.</text>
</comment>
<dbReference type="KEGG" id="vg:18158433"/>
<keyword evidence="10 12" id="KW-0804">Transcription</keyword>
<comment type="subcellular location">
    <subcellularLocation>
        <location evidence="1">Virion</location>
    </subcellularLocation>
</comment>
<evidence type="ECO:0000256" key="1">
    <source>
        <dbReference type="ARBA" id="ARBA00004328"/>
    </source>
</evidence>
<evidence type="ECO:0000256" key="8">
    <source>
        <dbReference type="ARBA" id="ARBA00022695"/>
    </source>
</evidence>
<dbReference type="InterPro" id="IPR007984">
    <property type="entry name" value="DNA-dir_RNA_Pol_19kDa_poxvir"/>
</dbReference>
<comment type="similarity">
    <text evidence="2 12">Belongs to the poxviridae DNA-directed RNA polymerase 19 kDa subunit family.</text>
</comment>
<evidence type="ECO:0000256" key="13">
    <source>
        <dbReference type="SAM" id="MobiDB-lite"/>
    </source>
</evidence>
<comment type="catalytic activity">
    <reaction evidence="11 12">
        <text>RNA(n) + a ribonucleoside 5'-triphosphate = RNA(n+1) + diphosphate</text>
        <dbReference type="Rhea" id="RHEA:21248"/>
        <dbReference type="Rhea" id="RHEA-COMP:14527"/>
        <dbReference type="Rhea" id="RHEA-COMP:17342"/>
        <dbReference type="ChEBI" id="CHEBI:33019"/>
        <dbReference type="ChEBI" id="CHEBI:61557"/>
        <dbReference type="ChEBI" id="CHEBI:140395"/>
        <dbReference type="EC" id="2.7.7.6"/>
    </reaction>
</comment>
<dbReference type="GO" id="GO:0003899">
    <property type="term" value="F:DNA-directed RNA polymerase activity"/>
    <property type="evidence" value="ECO:0007669"/>
    <property type="project" value="UniProtKB-EC"/>
</dbReference>
<sequence length="170" mass="19534">MAESGDVAEFVSPGDVDEDEPSDFDEEEDKSPDTSDVRTTSQASLKVEYVSDAQIMEEDPQSLMPKQVSARVEALKRRYTRRISLFELTGILAESYNLLQRGRIPLVQDLSDETLRQRLLHVVVREIEEGTCPIVVEKNGEMLSVRDFDQAGLRHHLDFVIKIWKQQHRY</sequence>
<keyword evidence="7 12" id="KW-0808">Transferase</keyword>
<dbReference type="RefSeq" id="YP_008658518.1">
    <property type="nucleotide sequence ID" value="NC_022563.1"/>
</dbReference>
<keyword evidence="8 12" id="KW-0548">Nucleotidyltransferase</keyword>
<dbReference type="Proteomes" id="UP000144311">
    <property type="component" value="Segment"/>
</dbReference>
<evidence type="ECO:0000256" key="3">
    <source>
        <dbReference type="ARBA" id="ARBA00012418"/>
    </source>
</evidence>
<evidence type="ECO:0000256" key="11">
    <source>
        <dbReference type="ARBA" id="ARBA00048552"/>
    </source>
</evidence>
<organism evidence="14 15">
    <name type="scientific">Squirrelpox virus</name>
    <dbReference type="NCBI Taxonomy" id="240426"/>
    <lineage>
        <taxon>Viruses</taxon>
        <taxon>Varidnaviria</taxon>
        <taxon>Bamfordvirae</taxon>
        <taxon>Nucleocytoviricota</taxon>
        <taxon>Pokkesviricetes</taxon>
        <taxon>Chitovirales</taxon>
        <taxon>Poxviridae</taxon>
        <taxon>Chordopoxvirinae</taxon>
        <taxon>Sciuripoxvirus</taxon>
        <taxon>Sciuripoxvirus squirrelpox</taxon>
    </lineage>
</organism>
<dbReference type="GO" id="GO:0000428">
    <property type="term" value="C:DNA-directed RNA polymerase complex"/>
    <property type="evidence" value="ECO:0007669"/>
    <property type="project" value="UniProtKB-UniRule"/>
</dbReference>
<evidence type="ECO:0000256" key="9">
    <source>
        <dbReference type="ARBA" id="ARBA00022844"/>
    </source>
</evidence>
<evidence type="ECO:0000256" key="6">
    <source>
        <dbReference type="ARBA" id="ARBA00022518"/>
    </source>
</evidence>
<evidence type="ECO:0000256" key="2">
    <source>
        <dbReference type="ARBA" id="ARBA00008587"/>
    </source>
</evidence>
<dbReference type="EC" id="2.7.7.6" evidence="3 12"/>